<evidence type="ECO:0000313" key="2">
    <source>
        <dbReference type="EMBL" id="KZV48374.1"/>
    </source>
</evidence>
<organism evidence="2 3">
    <name type="scientific">Dorcoceras hygrometricum</name>
    <dbReference type="NCBI Taxonomy" id="472368"/>
    <lineage>
        <taxon>Eukaryota</taxon>
        <taxon>Viridiplantae</taxon>
        <taxon>Streptophyta</taxon>
        <taxon>Embryophyta</taxon>
        <taxon>Tracheophyta</taxon>
        <taxon>Spermatophyta</taxon>
        <taxon>Magnoliopsida</taxon>
        <taxon>eudicotyledons</taxon>
        <taxon>Gunneridae</taxon>
        <taxon>Pentapetalae</taxon>
        <taxon>asterids</taxon>
        <taxon>lamiids</taxon>
        <taxon>Lamiales</taxon>
        <taxon>Gesneriaceae</taxon>
        <taxon>Didymocarpoideae</taxon>
        <taxon>Trichosporeae</taxon>
        <taxon>Loxocarpinae</taxon>
        <taxon>Dorcoceras</taxon>
    </lineage>
</organism>
<feature type="region of interest" description="Disordered" evidence="1">
    <location>
        <begin position="917"/>
        <end position="938"/>
    </location>
</feature>
<protein>
    <submittedName>
        <fullName evidence="2">S-norcoclaurine synthase 1-like</fullName>
    </submittedName>
</protein>
<gene>
    <name evidence="2" type="ORF">F511_41357</name>
</gene>
<keyword evidence="3" id="KW-1185">Reference proteome</keyword>
<sequence length="1211" mass="135174">MAASFYSNAVHIHFDSVLEMDELGMVSMFQALVASGLQGFLGCTAVVYEEALVEFFANGRVRDELVISSVDGVIVDISEKLFAETFDLPVVGLADVSEIPKDKIFDARSIVSMTGEPVLLSGSKNQMKMPFRLLCDILAKAISVKAGSFNALTVENFSLLTAVVCDVKMNWGSVLFGILKKMSFLHLRFLPKRPLIGILPSLIKVVPKNLLMHQQLPKKKRTIKKKSVSSLSTLELVAVAEEAIPIQQVAEPSAVEEPRCPSADDVDLIIQQVLVETREADAPADKAQSAVTEEKHWFDLPYDDLVAQWEAERPVVTASDSDEEIATIDVAPADGDQQVQESVAPISNDDMLSADERMSLEDILLTIPIPGVTKWTWFLKSLPRIPTEDKGKEVLVEKDPVKGNPAKEHYSFICADIELLVNLRAQVIDEVAKFFHSFSLKKMASINFEEMYKKEEQVLYWGETESPQVAIQRIFYILLKYRTVLVWKFLEAWRSNFVRGQGSSAVDIQVIELLSDLHLSFLEELAKEARAHGLTWTKPCCSKIFEGSPRDRGAIIARNNTHTPSRCWIRTMLYVNGEWIFEPCADRWVKIPKLAISNEVPHQRQYDDTLPPVSVFFRLMTKRWADVCLAVVEFCTSQRLLPVGSSQFCRSLQLVEPVSRIASSRSPVFAFRVSQFCSIFVDFSLFNWFPSADISEFLSSIALDRTVLRSVQSSQNSFSVASSVQLALDQHQSSPISTDSSSSLRFDQTDIDATATSLPPVSQDLSAALADLQANLSEQIFEYQSDLSSKLHKIEQSVCDSLRDQVDIFRNLSQGARQEVRTLDDVQTIRFNDFRKNVLAQNASIFTGLADVRQEVQAVNAKVDMMASRLNAIQKDAEATKEALSHQLLEFQSQAQENHNVIHAQLSELVDYIHRGSADKKGESGSQGLQQPANTQIEGSAVTPSFAQRVEIAQRRIVHTVLDADGNRALFERQDAAERDRERRRREARQVAIGQSVVAGVYLSTVAKSAVGVFEISAVGMLSAVDLYSERFSRYFIEEISADVFVSISEYRFEFQRMKYSADTFLKVNQQLLSLFVGDCDLSRSASTDLSFSVFLLRSSKRQRSSDGYSNLQPAGALHDVNQQMLYKIAKRCRLNKLTRHRFIAKGISRWKNTYAYQQAQAQSDSKTIVYSLGKDLLDRTVAWNEGDKLGFPGFSAGRGDGLASGAPGGG</sequence>
<dbReference type="Proteomes" id="UP000250235">
    <property type="component" value="Unassembled WGS sequence"/>
</dbReference>
<evidence type="ECO:0000256" key="1">
    <source>
        <dbReference type="SAM" id="MobiDB-lite"/>
    </source>
</evidence>
<feature type="compositionally biased region" description="Polar residues" evidence="1">
    <location>
        <begin position="924"/>
        <end position="938"/>
    </location>
</feature>
<proteinExistence type="predicted"/>
<reference evidence="2 3" key="1">
    <citation type="journal article" date="2015" name="Proc. Natl. Acad. Sci. U.S.A.">
        <title>The resurrection genome of Boea hygrometrica: A blueprint for survival of dehydration.</title>
        <authorList>
            <person name="Xiao L."/>
            <person name="Yang G."/>
            <person name="Zhang L."/>
            <person name="Yang X."/>
            <person name="Zhao S."/>
            <person name="Ji Z."/>
            <person name="Zhou Q."/>
            <person name="Hu M."/>
            <person name="Wang Y."/>
            <person name="Chen M."/>
            <person name="Xu Y."/>
            <person name="Jin H."/>
            <person name="Xiao X."/>
            <person name="Hu G."/>
            <person name="Bao F."/>
            <person name="Hu Y."/>
            <person name="Wan P."/>
            <person name="Li L."/>
            <person name="Deng X."/>
            <person name="Kuang T."/>
            <person name="Xiang C."/>
            <person name="Zhu J.K."/>
            <person name="Oliver M.J."/>
            <person name="He Y."/>
        </authorList>
    </citation>
    <scope>NUCLEOTIDE SEQUENCE [LARGE SCALE GENOMIC DNA]</scope>
    <source>
        <strain evidence="3">cv. XS01</strain>
    </source>
</reference>
<accession>A0A2Z7CUM6</accession>
<name>A0A2Z7CUM6_9LAMI</name>
<dbReference type="EMBL" id="KQ993885">
    <property type="protein sequence ID" value="KZV48374.1"/>
    <property type="molecule type" value="Genomic_DNA"/>
</dbReference>
<dbReference type="OrthoDB" id="8048545at2759"/>
<dbReference type="AlphaFoldDB" id="A0A2Z7CUM6"/>
<evidence type="ECO:0000313" key="3">
    <source>
        <dbReference type="Proteomes" id="UP000250235"/>
    </source>
</evidence>